<dbReference type="RefSeq" id="WP_087278892.1">
    <property type="nucleotide sequence ID" value="NZ_CP021455.1"/>
</dbReference>
<evidence type="ECO:0000313" key="1">
    <source>
        <dbReference type="EMBL" id="ARU04398.1"/>
    </source>
</evidence>
<dbReference type="AlphaFoldDB" id="A0A1Y0ELW1"/>
<reference evidence="1 2" key="1">
    <citation type="submission" date="2017-05" db="EMBL/GenBank/DDBJ databases">
        <authorList>
            <person name="Song R."/>
            <person name="Chenine A.L."/>
            <person name="Ruprecht R.M."/>
        </authorList>
    </citation>
    <scope>NUCLEOTIDE SEQUENCE [LARGE SCALE GENOMIC DNA]</scope>
    <source>
        <strain evidence="1 2">DSM 26136</strain>
    </source>
</reference>
<gene>
    <name evidence="1" type="ORF">CCO03_06655</name>
</gene>
<dbReference type="EMBL" id="CP021455">
    <property type="protein sequence ID" value="ARU04398.1"/>
    <property type="molecule type" value="Genomic_DNA"/>
</dbReference>
<organism evidence="1 2">
    <name type="scientific">Comamonas serinivorans</name>
    <dbReference type="NCBI Taxonomy" id="1082851"/>
    <lineage>
        <taxon>Bacteria</taxon>
        <taxon>Pseudomonadati</taxon>
        <taxon>Pseudomonadota</taxon>
        <taxon>Betaproteobacteria</taxon>
        <taxon>Burkholderiales</taxon>
        <taxon>Comamonadaceae</taxon>
        <taxon>Comamonas</taxon>
    </lineage>
</organism>
<accession>A0A1Y0ELW1</accession>
<dbReference type="Proteomes" id="UP000196138">
    <property type="component" value="Chromosome"/>
</dbReference>
<sequence length="74" mass="8062">MTLTHLFRTAWISIALWAVSGLTWAATLLAPSVSGPFPLNGNYGFYFDVTAVQDLRLTRLQLVSYLGGSNFGPV</sequence>
<proteinExistence type="predicted"/>
<dbReference type="KEGG" id="cser:CCO03_06655"/>
<name>A0A1Y0ELW1_9BURK</name>
<protein>
    <submittedName>
        <fullName evidence="1">Uncharacterized protein</fullName>
    </submittedName>
</protein>
<keyword evidence="2" id="KW-1185">Reference proteome</keyword>
<evidence type="ECO:0000313" key="2">
    <source>
        <dbReference type="Proteomes" id="UP000196138"/>
    </source>
</evidence>